<dbReference type="Pfam" id="PF08707">
    <property type="entry name" value="PriCT_2"/>
    <property type="match status" value="1"/>
</dbReference>
<comment type="caution">
    <text evidence="3">The sequence shown here is derived from an EMBL/GenBank/DDBJ whole genome shotgun (WGS) entry which is preliminary data.</text>
</comment>
<dbReference type="GeneID" id="40319875"/>
<reference evidence="3 4" key="1">
    <citation type="journal article" date="2018" name="BMC Genomics">
        <title>Genomic comparison of Trypanosoma conorhini and Trypanosoma rangeli to Trypanosoma cruzi strains of high and low virulence.</title>
        <authorList>
            <person name="Bradwell K.R."/>
            <person name="Koparde V.N."/>
            <person name="Matveyev A.V."/>
            <person name="Serrano M.G."/>
            <person name="Alves J.M."/>
            <person name="Parikh H."/>
            <person name="Huang B."/>
            <person name="Lee V."/>
            <person name="Espinosa-Alvarez O."/>
            <person name="Ortiz P.A."/>
            <person name="Costa-Martins A.G."/>
            <person name="Teixeira M.M."/>
            <person name="Buck G.A."/>
        </authorList>
    </citation>
    <scope>NUCLEOTIDE SEQUENCE [LARGE SCALE GENOMIC DNA]</scope>
    <source>
        <strain evidence="3 4">025E</strain>
    </source>
</reference>
<evidence type="ECO:0000259" key="2">
    <source>
        <dbReference type="Pfam" id="PF08707"/>
    </source>
</evidence>
<dbReference type="AlphaFoldDB" id="A0A422P6F0"/>
<dbReference type="EC" id="3.6.-.-" evidence="3"/>
<feature type="compositionally biased region" description="Low complexity" evidence="1">
    <location>
        <begin position="34"/>
        <end position="79"/>
    </location>
</feature>
<evidence type="ECO:0000313" key="4">
    <source>
        <dbReference type="Proteomes" id="UP000284403"/>
    </source>
</evidence>
<feature type="region of interest" description="Disordered" evidence="1">
    <location>
        <begin position="26"/>
        <end position="247"/>
    </location>
</feature>
<evidence type="ECO:0000256" key="1">
    <source>
        <dbReference type="SAM" id="MobiDB-lite"/>
    </source>
</evidence>
<proteinExistence type="predicted"/>
<keyword evidence="3" id="KW-0378">Hydrolase</keyword>
<sequence length="639" mass="68021">MFRFSLSARQASKRLIAELASITAKKEAGDGKPKAAAAAAAAAASETSAAASTAPPASTGDAAEASAAAATVRAAAESAMRQKANAEPVVASKLAKLARRLRKQKAARADATPGEPAGGDVAAPRVGSTDDAGDAPSCAAEAPKGADPADGPASSEGRPPPPPPSKKKKGKKKTATAPPTSKPHGQEEKGDAKATPAVASPPLPPAEAAAAAEGVRRQPKMEQRKEEATTATPPPTPEKSAPSQKKTPMIKAFRIEDVLSACTPSDGVFARRLPQGGCQFFAWPGTPLAIASNAVSTMPDTIRTVHAIFGREKTPIDLVLDIDCPVPPEHWSMSKVRPFQKKLLDDTMTVLAEEIGAIGEKIASQVVLQSPNLKKASFHVHTKLRDAAFEDYHSLHGFLHRFHKKTPHVDLQIYRPNGMLRMHRCMKENHTSAITVYEDKKWNIGFPNGVVPDAVAALHSACVRESGTYSRLLHFDAPRTQTVPEEGASAGAGGVAKGPATIPRVLLPLTEREAVETVSMWLRTGMQETDVGDWRSWIKLGINAFRIAHHFRDAQSLERPAMEELLDAWVEASKKCPTKYRPGICESKWSSFDIDKLCKLQDNDWWSSYQRIGRIAALNKAAGAGGAAKAAPSTTAERS</sequence>
<dbReference type="GO" id="GO:0016817">
    <property type="term" value="F:hydrolase activity, acting on acid anhydrides"/>
    <property type="evidence" value="ECO:0007669"/>
    <property type="project" value="InterPro"/>
</dbReference>
<feature type="compositionally biased region" description="Basic and acidic residues" evidence="1">
    <location>
        <begin position="214"/>
        <end position="228"/>
    </location>
</feature>
<gene>
    <name evidence="3" type="ORF">Tco025E_06264</name>
</gene>
<dbReference type="InterPro" id="IPR014819">
    <property type="entry name" value="PriCT_2"/>
</dbReference>
<feature type="compositionally biased region" description="Low complexity" evidence="1">
    <location>
        <begin position="139"/>
        <end position="157"/>
    </location>
</feature>
<name>A0A422P6F0_9TRYP</name>
<evidence type="ECO:0000313" key="3">
    <source>
        <dbReference type="EMBL" id="RNF13244.1"/>
    </source>
</evidence>
<organism evidence="3 4">
    <name type="scientific">Trypanosoma conorhini</name>
    <dbReference type="NCBI Taxonomy" id="83891"/>
    <lineage>
        <taxon>Eukaryota</taxon>
        <taxon>Discoba</taxon>
        <taxon>Euglenozoa</taxon>
        <taxon>Kinetoplastea</taxon>
        <taxon>Metakinetoplastina</taxon>
        <taxon>Trypanosomatida</taxon>
        <taxon>Trypanosomatidae</taxon>
        <taxon>Trypanosoma</taxon>
    </lineage>
</organism>
<feature type="compositionally biased region" description="Basic residues" evidence="1">
    <location>
        <begin position="165"/>
        <end position="174"/>
    </location>
</feature>
<accession>A0A422P6F0</accession>
<dbReference type="EMBL" id="MKKU01000416">
    <property type="protein sequence ID" value="RNF13244.1"/>
    <property type="molecule type" value="Genomic_DNA"/>
</dbReference>
<protein>
    <submittedName>
        <fullName evidence="3">Putative mitochondrial DNA primase</fullName>
        <ecNumber evidence="3">3.6.-.-</ecNumber>
    </submittedName>
</protein>
<dbReference type="OrthoDB" id="277469at2759"/>
<keyword evidence="4" id="KW-1185">Reference proteome</keyword>
<feature type="domain" description="Primase C-terminal 2" evidence="2">
    <location>
        <begin position="531"/>
        <end position="593"/>
    </location>
</feature>
<dbReference type="RefSeq" id="XP_029226742.1">
    <property type="nucleotide sequence ID" value="XM_029373144.1"/>
</dbReference>
<dbReference type="Proteomes" id="UP000284403">
    <property type="component" value="Unassembled WGS sequence"/>
</dbReference>
<feature type="compositionally biased region" description="Basic residues" evidence="1">
    <location>
        <begin position="96"/>
        <end position="106"/>
    </location>
</feature>